<dbReference type="PANTHER" id="PTHR30349:SF82">
    <property type="entry name" value="INTEGRASE_RECOMBINASE YOEC-RELATED"/>
    <property type="match status" value="1"/>
</dbReference>
<dbReference type="CDD" id="cd01192">
    <property type="entry name" value="INT_C_like_3"/>
    <property type="match status" value="1"/>
</dbReference>
<dbReference type="eggNOG" id="COG0582">
    <property type="taxonomic scope" value="Bacteria"/>
</dbReference>
<evidence type="ECO:0000313" key="4">
    <source>
        <dbReference type="Proteomes" id="UP000001823"/>
    </source>
</evidence>
<evidence type="ECO:0000256" key="1">
    <source>
        <dbReference type="ARBA" id="ARBA00023172"/>
    </source>
</evidence>
<gene>
    <name evidence="3" type="ordered locus">CPF_1590</name>
</gene>
<protein>
    <submittedName>
        <fullName evidence="3">Site-specific recombinase, phage integrase family</fullName>
    </submittedName>
</protein>
<dbReference type="InterPro" id="IPR050090">
    <property type="entry name" value="Tyrosine_recombinase_XerCD"/>
</dbReference>
<dbReference type="EMBL" id="CP000246">
    <property type="protein sequence ID" value="ABG83164.1"/>
    <property type="molecule type" value="Genomic_DNA"/>
</dbReference>
<dbReference type="InterPro" id="IPR011010">
    <property type="entry name" value="DNA_brk_join_enz"/>
</dbReference>
<evidence type="ECO:0000313" key="3">
    <source>
        <dbReference type="EMBL" id="ABG83164.1"/>
    </source>
</evidence>
<feature type="domain" description="Tyr recombinase" evidence="2">
    <location>
        <begin position="1"/>
        <end position="177"/>
    </location>
</feature>
<dbReference type="STRING" id="195103.CPF_1590"/>
<proteinExistence type="predicted"/>
<sequence>MNYVEPIRDSNKVHEIANYLRKYSERNYIMFILGINSGLRISDILSLRIRDVKGKDYISIREKKTGKQKIFPMTPILKREIKKYCDEKDLDQFLIKSKKGYNRPIGRKQAYTILRDAGETLGLYNLGTHTLRKTFGYHFYMQYKDVVTLQKIFNHSDPSITLHYIGVEQSHINRMIKGFKIY</sequence>
<dbReference type="Pfam" id="PF00589">
    <property type="entry name" value="Phage_integrase"/>
    <property type="match status" value="1"/>
</dbReference>
<dbReference type="KEGG" id="cpf:CPF_1590"/>
<dbReference type="InterPro" id="IPR013762">
    <property type="entry name" value="Integrase-like_cat_sf"/>
</dbReference>
<dbReference type="GO" id="GO:0003677">
    <property type="term" value="F:DNA binding"/>
    <property type="evidence" value="ECO:0007669"/>
    <property type="project" value="InterPro"/>
</dbReference>
<dbReference type="PROSITE" id="PS51898">
    <property type="entry name" value="TYR_RECOMBINASE"/>
    <property type="match status" value="1"/>
</dbReference>
<dbReference type="PANTHER" id="PTHR30349">
    <property type="entry name" value="PHAGE INTEGRASE-RELATED"/>
    <property type="match status" value="1"/>
</dbReference>
<dbReference type="PaxDb" id="195103-CPF_1590"/>
<organism evidence="3 4">
    <name type="scientific">Clostridium perfringens (strain ATCC 13124 / DSM 756 / JCM 1290 / NCIMB 6125 / NCTC 8237 / Type A)</name>
    <dbReference type="NCBI Taxonomy" id="195103"/>
    <lineage>
        <taxon>Bacteria</taxon>
        <taxon>Bacillati</taxon>
        <taxon>Bacillota</taxon>
        <taxon>Clostridia</taxon>
        <taxon>Eubacteriales</taxon>
        <taxon>Clostridiaceae</taxon>
        <taxon>Clostridium</taxon>
    </lineage>
</organism>
<dbReference type="GO" id="GO:0006310">
    <property type="term" value="P:DNA recombination"/>
    <property type="evidence" value="ECO:0007669"/>
    <property type="project" value="UniProtKB-KW"/>
</dbReference>
<reference evidence="3 4" key="1">
    <citation type="journal article" date="2006" name="Genome Res.">
        <title>Skewed genomic variability in strains of the toxigenic bacterial pathogen, Clostridium perfringens.</title>
        <authorList>
            <person name="Myers G.S."/>
            <person name="Rasko D.A."/>
            <person name="Cheung J.K."/>
            <person name="Ravel J."/>
            <person name="Seshadri R."/>
            <person name="Deboy R.T."/>
            <person name="Ren Q."/>
            <person name="Varga J."/>
            <person name="Awad M.M."/>
            <person name="Brinkac L.M."/>
            <person name="Daugherty S.C."/>
            <person name="Haft D.H."/>
            <person name="Dodson R.J."/>
            <person name="Madupu R."/>
            <person name="Nelson W.C."/>
            <person name="Rosovitz M.J."/>
            <person name="Sullivan S.A."/>
            <person name="Khouri H."/>
            <person name="Dimitrov G.I."/>
            <person name="Watkins K.L."/>
            <person name="Mulligan S."/>
            <person name="Benton J."/>
            <person name="Radune D."/>
            <person name="Fisher D.J."/>
            <person name="Atkins H.S."/>
            <person name="Hiscox T."/>
            <person name="Jost B.H."/>
            <person name="Billington S.J."/>
            <person name="Songer J.G."/>
            <person name="McClane B.A."/>
            <person name="Titball R.W."/>
            <person name="Rood J.I."/>
            <person name="Melville S.B."/>
            <person name="Paulsen I.T."/>
        </authorList>
    </citation>
    <scope>NUCLEOTIDE SEQUENCE [LARGE SCALE GENOMIC DNA]</scope>
    <source>
        <strain evidence="4">ATCC 13124 / DSM 756 / JCM 1290 / NCIMB 6125 / NCTC 8237 / S 107 / Type A</strain>
    </source>
</reference>
<dbReference type="Gene3D" id="1.10.443.10">
    <property type="entry name" value="Intergrase catalytic core"/>
    <property type="match status" value="1"/>
</dbReference>
<dbReference type="RefSeq" id="WP_011590791.1">
    <property type="nucleotide sequence ID" value="NC_008261.1"/>
</dbReference>
<dbReference type="SUPFAM" id="SSF56349">
    <property type="entry name" value="DNA breaking-rejoining enzymes"/>
    <property type="match status" value="1"/>
</dbReference>
<keyword evidence="1" id="KW-0233">DNA recombination</keyword>
<dbReference type="Proteomes" id="UP000001823">
    <property type="component" value="Chromosome"/>
</dbReference>
<accession>A0A0H2YRA2</accession>
<dbReference type="GO" id="GO:0015074">
    <property type="term" value="P:DNA integration"/>
    <property type="evidence" value="ECO:0007669"/>
    <property type="project" value="InterPro"/>
</dbReference>
<dbReference type="InterPro" id="IPR002104">
    <property type="entry name" value="Integrase_catalytic"/>
</dbReference>
<dbReference type="AlphaFoldDB" id="A0A0H2YRA2"/>
<dbReference type="HOGENOM" id="CLU_027562_33_1_9"/>
<keyword evidence="4" id="KW-1185">Reference proteome</keyword>
<name>A0A0H2YRA2_CLOP1</name>
<evidence type="ECO:0000259" key="2">
    <source>
        <dbReference type="PROSITE" id="PS51898"/>
    </source>
</evidence>